<feature type="compositionally biased region" description="Acidic residues" evidence="8">
    <location>
        <begin position="158"/>
        <end position="184"/>
    </location>
</feature>
<dbReference type="OrthoDB" id="691673at2759"/>
<evidence type="ECO:0000256" key="7">
    <source>
        <dbReference type="RuleBase" id="RU000682"/>
    </source>
</evidence>
<dbReference type="GO" id="GO:0005634">
    <property type="term" value="C:nucleus"/>
    <property type="evidence" value="ECO:0007669"/>
    <property type="project" value="UniProtKB-SubCell"/>
</dbReference>
<dbReference type="GO" id="GO:0030170">
    <property type="term" value="F:pyridoxal phosphate binding"/>
    <property type="evidence" value="ECO:0007669"/>
    <property type="project" value="InterPro"/>
</dbReference>
<feature type="compositionally biased region" description="Basic and acidic residues" evidence="8">
    <location>
        <begin position="187"/>
        <end position="201"/>
    </location>
</feature>
<comment type="cofactor">
    <cofactor evidence="1">
        <name>pyridoxal 5'-phosphate</name>
        <dbReference type="ChEBI" id="CHEBI:597326"/>
    </cofactor>
</comment>
<dbReference type="PROSITE" id="PS50071">
    <property type="entry name" value="HOMEOBOX_2"/>
    <property type="match status" value="1"/>
</dbReference>
<protein>
    <submittedName>
        <fullName evidence="10">Kynurenine/alpha-aminoadipate aminotransferase, mitochondrial</fullName>
    </submittedName>
</protein>
<evidence type="ECO:0000256" key="6">
    <source>
        <dbReference type="PROSITE-ProRule" id="PRU00108"/>
    </source>
</evidence>
<dbReference type="InterPro" id="IPR015424">
    <property type="entry name" value="PyrdxlP-dep_Trfase"/>
</dbReference>
<feature type="compositionally biased region" description="Basic and acidic residues" evidence="8">
    <location>
        <begin position="135"/>
        <end position="145"/>
    </location>
</feature>
<dbReference type="SUPFAM" id="SSF46689">
    <property type="entry name" value="Homeodomain-like"/>
    <property type="match status" value="1"/>
</dbReference>
<comment type="subcellular location">
    <subcellularLocation>
        <location evidence="2 6 7">Nucleus</location>
    </subcellularLocation>
</comment>
<dbReference type="InterPro" id="IPR001356">
    <property type="entry name" value="HD"/>
</dbReference>
<keyword evidence="6 7" id="KW-0371">Homeobox</keyword>
<sequence>MESTKYFKIMSRTIARSQSFILTDGQFYESSVGLYNNKFVEVTSYRVCRKIVEQRFVDENIYADLYSSAESAEVLGGIIAVLRKVIRSPRGSLCSEELMKFESALIFWARVQDGIRLNNLLPTESSYPDVDPDYLNEKDSKDSKTVKVAAPVTVVVHDEEEEEGEEEDEEDEEEHEEREEEEGGGEAGRKDEKEAEEESRWGRRDPLHRILNLFSEKRQTIQKMSYPLARVRNCFKFLECLGDSSKTGYRGSTEVAIWRCSLPNEPKIAYSASSSVVSLAEGMPNEDTFPFKEISIKLNDGSSFTLDGQELGAALQYIPTQGYPPLLQSLREFQRRAHAPPLWESRDIMIVSGAQDGLSKTFEAILGPGDSLLAHDPFYPGVQVVGLPEVIPIPQVEYGVDTDILRETLRNRKLSGKKMPKMMYINPTGMNPTGVIIPLESRKEIYRLACEYNFLILDDDPYHFLHFDDVEPKSFLSLDTEGRVIRLDSFSKVVSSGLRLGFITAPAPLIASLELHLQCSSLHAPTLSQAILYRLMKLWGYDGMMNHFMGIRRFYKQRRDVIARLAEKHLNGLADFVLPKGGLFLWIKVRGINDTWKMIMQRGVTEGIIMAPGAAFMKDSSEPCNAIRASFSKASYEEMDLFRSKSSHVLAVSPELTAVRDQEYTDLLDNSLHGLDNAVGGGCVVQERVEFLMKRKKNLKKNTKKEKEFQVRSLLPTSKRYSESFIWIVLPTFAERAKDLHAQDLKRHEKLDGVLGVNLGSGLSAGGGLTLHQELIMTMPGTGNAAAIGQGDDKPAKQKRHRTRFTPAQLNELERCFNRTHYPDIFLREEIAVKIGLTESRVQQQRSCETSCSNEERDVNIQYQDSVKEQDQFALPKGAELLITN</sequence>
<evidence type="ECO:0000256" key="1">
    <source>
        <dbReference type="ARBA" id="ARBA00001933"/>
    </source>
</evidence>
<gene>
    <name evidence="10" type="ORF">WN51_02179</name>
</gene>
<feature type="domain" description="Homeobox" evidence="9">
    <location>
        <begin position="796"/>
        <end position="843"/>
    </location>
</feature>
<dbReference type="InterPro" id="IPR009057">
    <property type="entry name" value="Homeodomain-like_sf"/>
</dbReference>
<evidence type="ECO:0000256" key="5">
    <source>
        <dbReference type="ARBA" id="ARBA00022898"/>
    </source>
</evidence>
<dbReference type="Gene3D" id="3.40.640.10">
    <property type="entry name" value="Type I PLP-dependent aspartate aminotransferase-like (Major domain)"/>
    <property type="match status" value="1"/>
</dbReference>
<keyword evidence="6 7" id="KW-0238">DNA-binding</keyword>
<dbReference type="GO" id="GO:1901605">
    <property type="term" value="P:alpha-amino acid metabolic process"/>
    <property type="evidence" value="ECO:0007669"/>
    <property type="project" value="TreeGrafter"/>
</dbReference>
<dbReference type="InterPro" id="IPR004839">
    <property type="entry name" value="Aminotransferase_I/II_large"/>
</dbReference>
<dbReference type="GO" id="GO:0003677">
    <property type="term" value="F:DNA binding"/>
    <property type="evidence" value="ECO:0007669"/>
    <property type="project" value="UniProtKB-UniRule"/>
</dbReference>
<keyword evidence="11" id="KW-1185">Reference proteome</keyword>
<keyword evidence="4 10" id="KW-0808">Transferase</keyword>
<evidence type="ECO:0000256" key="8">
    <source>
        <dbReference type="SAM" id="MobiDB-lite"/>
    </source>
</evidence>
<evidence type="ECO:0000313" key="10">
    <source>
        <dbReference type="EMBL" id="KOX70755.1"/>
    </source>
</evidence>
<evidence type="ECO:0000256" key="4">
    <source>
        <dbReference type="ARBA" id="ARBA00022679"/>
    </source>
</evidence>
<dbReference type="GO" id="GO:0016212">
    <property type="term" value="F:kynurenine-oxoglutarate transaminase activity"/>
    <property type="evidence" value="ECO:0007669"/>
    <property type="project" value="TreeGrafter"/>
</dbReference>
<dbReference type="SUPFAM" id="SSF53383">
    <property type="entry name" value="PLP-dependent transferases"/>
    <property type="match status" value="1"/>
</dbReference>
<keyword evidence="5" id="KW-0663">Pyridoxal phosphate</keyword>
<dbReference type="Pfam" id="PF00155">
    <property type="entry name" value="Aminotran_1_2"/>
    <property type="match status" value="1"/>
</dbReference>
<dbReference type="PANTHER" id="PTHR42790:SF19">
    <property type="entry name" value="KYNURENINE_ALPHA-AMINOADIPATE AMINOTRANSFERASE, MITOCHONDRIAL"/>
    <property type="match status" value="1"/>
</dbReference>
<organism evidence="10 11">
    <name type="scientific">Melipona quadrifasciata</name>
    <dbReference type="NCBI Taxonomy" id="166423"/>
    <lineage>
        <taxon>Eukaryota</taxon>
        <taxon>Metazoa</taxon>
        <taxon>Ecdysozoa</taxon>
        <taxon>Arthropoda</taxon>
        <taxon>Hexapoda</taxon>
        <taxon>Insecta</taxon>
        <taxon>Pterygota</taxon>
        <taxon>Neoptera</taxon>
        <taxon>Endopterygota</taxon>
        <taxon>Hymenoptera</taxon>
        <taxon>Apocrita</taxon>
        <taxon>Aculeata</taxon>
        <taxon>Apoidea</taxon>
        <taxon>Anthophila</taxon>
        <taxon>Apidae</taxon>
        <taxon>Melipona</taxon>
    </lineage>
</organism>
<feature type="compositionally biased region" description="Low complexity" evidence="8">
    <location>
        <begin position="146"/>
        <end position="155"/>
    </location>
</feature>
<keyword evidence="6 7" id="KW-0539">Nucleus</keyword>
<dbReference type="AlphaFoldDB" id="A0A0M8ZTE7"/>
<feature type="DNA-binding region" description="Homeobox" evidence="6">
    <location>
        <begin position="798"/>
        <end position="844"/>
    </location>
</feature>
<proteinExistence type="predicted"/>
<dbReference type="CDD" id="cd00609">
    <property type="entry name" value="AAT_like"/>
    <property type="match status" value="1"/>
</dbReference>
<dbReference type="SMART" id="SM00389">
    <property type="entry name" value="HOX"/>
    <property type="match status" value="1"/>
</dbReference>
<dbReference type="CDD" id="cd00086">
    <property type="entry name" value="homeodomain"/>
    <property type="match status" value="1"/>
</dbReference>
<dbReference type="InterPro" id="IPR015421">
    <property type="entry name" value="PyrdxlP-dep_Trfase_major"/>
</dbReference>
<evidence type="ECO:0000256" key="2">
    <source>
        <dbReference type="ARBA" id="ARBA00004123"/>
    </source>
</evidence>
<dbReference type="InterPro" id="IPR050859">
    <property type="entry name" value="Class-I_PLP-dep_aminotransf"/>
</dbReference>
<dbReference type="Gene3D" id="1.10.10.60">
    <property type="entry name" value="Homeodomain-like"/>
    <property type="match status" value="1"/>
</dbReference>
<feature type="region of interest" description="Disordered" evidence="8">
    <location>
        <begin position="121"/>
        <end position="201"/>
    </location>
</feature>
<keyword evidence="3 10" id="KW-0032">Aminotransferase</keyword>
<dbReference type="Gene3D" id="3.90.1150.10">
    <property type="entry name" value="Aspartate Aminotransferase, domain 1"/>
    <property type="match status" value="1"/>
</dbReference>
<dbReference type="EMBL" id="KQ435851">
    <property type="protein sequence ID" value="KOX70755.1"/>
    <property type="molecule type" value="Genomic_DNA"/>
</dbReference>
<dbReference type="FunFam" id="3.90.1150.10:FF:000166">
    <property type="entry name" value="Kynurenine/alpha-aminoadipate aminotransferase, mitochondrial"/>
    <property type="match status" value="1"/>
</dbReference>
<dbReference type="STRING" id="166423.A0A0M8ZTE7"/>
<dbReference type="PANTHER" id="PTHR42790">
    <property type="entry name" value="AMINOTRANSFERASE"/>
    <property type="match status" value="1"/>
</dbReference>
<reference evidence="10 11" key="1">
    <citation type="submission" date="2015-07" db="EMBL/GenBank/DDBJ databases">
        <title>The genome of Melipona quadrifasciata.</title>
        <authorList>
            <person name="Pan H."/>
            <person name="Kapheim K."/>
        </authorList>
    </citation>
    <scope>NUCLEOTIDE SEQUENCE [LARGE SCALE GENOMIC DNA]</scope>
    <source>
        <strain evidence="10">0111107301</strain>
        <tissue evidence="10">Whole body</tissue>
    </source>
</reference>
<evidence type="ECO:0000313" key="11">
    <source>
        <dbReference type="Proteomes" id="UP000053105"/>
    </source>
</evidence>
<accession>A0A0M8ZTE7</accession>
<dbReference type="Proteomes" id="UP000053105">
    <property type="component" value="Unassembled WGS sequence"/>
</dbReference>
<evidence type="ECO:0000256" key="3">
    <source>
        <dbReference type="ARBA" id="ARBA00022576"/>
    </source>
</evidence>
<dbReference type="Pfam" id="PF00046">
    <property type="entry name" value="Homeodomain"/>
    <property type="match status" value="1"/>
</dbReference>
<name>A0A0M8ZTE7_9HYME</name>
<dbReference type="InterPro" id="IPR015422">
    <property type="entry name" value="PyrdxlP-dep_Trfase_small"/>
</dbReference>
<evidence type="ECO:0000259" key="9">
    <source>
        <dbReference type="PROSITE" id="PS50071"/>
    </source>
</evidence>